<evidence type="ECO:0000313" key="3">
    <source>
        <dbReference type="EMBL" id="KHG25095.1"/>
    </source>
</evidence>
<name>A0A0B0MB82_GOSAR</name>
<dbReference type="AlphaFoldDB" id="A0A0B0MB82"/>
<feature type="compositionally biased region" description="Polar residues" evidence="1">
    <location>
        <begin position="75"/>
        <end position="87"/>
    </location>
</feature>
<keyword evidence="4" id="KW-1185">Reference proteome</keyword>
<gene>
    <name evidence="3" type="ORF">F383_31199</name>
    <name evidence="2" type="ORF">F383_37368</name>
</gene>
<dbReference type="Proteomes" id="UP000032142">
    <property type="component" value="Unassembled WGS sequence"/>
</dbReference>
<protein>
    <submittedName>
        <fullName evidence="2">2,3-bisphosphoglycerate-independent phosphoglycerate mutase</fullName>
    </submittedName>
</protein>
<reference evidence="2" key="1">
    <citation type="submission" date="2014-09" db="EMBL/GenBank/DDBJ databases">
        <title>G. arboreum L. cv. AKA8401 A2 genome assembly version 1.0.</title>
        <authorList>
            <person name="Mudge J."/>
            <person name="Ramaraj T."/>
            <person name="Lindquist I.E."/>
            <person name="Bharti A.K."/>
            <person name="Sundararajan A."/>
            <person name="Cameron C.T."/>
            <person name="Woodward J.E."/>
            <person name="May G.D."/>
            <person name="Brubaker C."/>
            <person name="Broadhvest J."/>
            <person name="Wilkins T.A."/>
        </authorList>
    </citation>
    <scope>NUCLEOTIDE SEQUENCE</scope>
</reference>
<evidence type="ECO:0000256" key="1">
    <source>
        <dbReference type="SAM" id="MobiDB-lite"/>
    </source>
</evidence>
<sequence>MCISHVRHTAMLHGCVSPGVPYNFRQWIWVRGVTFYWYQSYGLVSSTTTIAYKMDLERAIEDDVEINAPAPAQGTAPSDSRLATSSREAPVMPSVNLVQISKPPVDKIRKCEAEEFRATTNDDAEKAKFWLENTIRVFDELSLNLEEFGVFEIKEFVVLVERACKAKDLGKEKRKVDYEVKEVRTRSSAKSFESASKKFRDDSSRSKVNMGYSNRDRAKSHSNFKTSATSIASVRNVKSDSPECKHCGKRHLGNCRLYDRACSRCGSLDHFIRDYPESVEEESGQDSRPSGNASRVDLPEIWEM</sequence>
<accession>A0A0B0MB82</accession>
<reference evidence="4" key="2">
    <citation type="submission" date="2014-09" db="EMBL/GenBank/DDBJ databases">
        <authorList>
            <person name="Mudge J."/>
            <person name="Ramaraj T."/>
            <person name="Lindquist I.E."/>
            <person name="Bharti A.K."/>
            <person name="Sundararajan A."/>
            <person name="Cameron C.T."/>
            <person name="Woodward J.E."/>
            <person name="May G.D."/>
            <person name="Brubaker C."/>
            <person name="Broadhvest J."/>
            <person name="Wilkins T.A."/>
        </authorList>
    </citation>
    <scope>NUCLEOTIDE SEQUENCE</scope>
    <source>
        <strain evidence="4">cv. AKA8401</strain>
    </source>
</reference>
<feature type="region of interest" description="Disordered" evidence="1">
    <location>
        <begin position="277"/>
        <end position="304"/>
    </location>
</feature>
<evidence type="ECO:0000313" key="2">
    <source>
        <dbReference type="EMBL" id="KHF98019.1"/>
    </source>
</evidence>
<feature type="region of interest" description="Disordered" evidence="1">
    <location>
        <begin position="203"/>
        <end position="226"/>
    </location>
</feature>
<feature type="region of interest" description="Disordered" evidence="1">
    <location>
        <begin position="69"/>
        <end position="89"/>
    </location>
</feature>
<dbReference type="EMBL" id="KN431267">
    <property type="protein sequence ID" value="KHG25095.1"/>
    <property type="molecule type" value="Genomic_DNA"/>
</dbReference>
<proteinExistence type="predicted"/>
<organism evidence="2 4">
    <name type="scientific">Gossypium arboreum</name>
    <name type="common">Tree cotton</name>
    <name type="synonym">Gossypium nanking</name>
    <dbReference type="NCBI Taxonomy" id="29729"/>
    <lineage>
        <taxon>Eukaryota</taxon>
        <taxon>Viridiplantae</taxon>
        <taxon>Streptophyta</taxon>
        <taxon>Embryophyta</taxon>
        <taxon>Tracheophyta</taxon>
        <taxon>Spermatophyta</taxon>
        <taxon>Magnoliopsida</taxon>
        <taxon>eudicotyledons</taxon>
        <taxon>Gunneridae</taxon>
        <taxon>Pentapetalae</taxon>
        <taxon>rosids</taxon>
        <taxon>malvids</taxon>
        <taxon>Malvales</taxon>
        <taxon>Malvaceae</taxon>
        <taxon>Malvoideae</taxon>
        <taxon>Gossypium</taxon>
    </lineage>
</organism>
<dbReference type="EMBL" id="JRRC01024737">
    <property type="protein sequence ID" value="KHF98019.1"/>
    <property type="molecule type" value="Genomic_DNA"/>
</dbReference>
<evidence type="ECO:0000313" key="4">
    <source>
        <dbReference type="Proteomes" id="UP000032142"/>
    </source>
</evidence>